<evidence type="ECO:0000256" key="1">
    <source>
        <dbReference type="ARBA" id="ARBA00022801"/>
    </source>
</evidence>
<sequence length="406" mass="44051">MTATDVRPSPDAEAMAAAVTAALRTVDANIDTFGDRYPADTTAGNRYPLRPPAAGQPQGGNVGWTTSFWPGMLWLAHDLTGDERYRRAAASHVDSFAARVAGGVDLDTHDLGFLYTLACVTPARRTGDPRARAAALAAVDHLMTRVLEPAGIIQAWGDLNDPRQRGRTIIDSLMNTPLLFWASHTTGDGRYAEVARRHTAQLRQHILRPDGTTFHTFYWDPDTGAPLRGETEQGHADHSCWARGQAWGIYGFSINYRHTGDRALLAAARTCADHFLAHLPADHVAYWDLEFGDGSGQERDSSAAAIAACGLVELADNLTDPTLAGRYRTAARQILHSLIDNYATDDSAGSNALILHGVYDKPKGIGVDEGNLWGDYFYLESLTRASTAGWTSPWVTAPRAGTTPER</sequence>
<dbReference type="Pfam" id="PF07470">
    <property type="entry name" value="Glyco_hydro_88"/>
    <property type="match status" value="1"/>
</dbReference>
<dbReference type="SUPFAM" id="SSF48208">
    <property type="entry name" value="Six-hairpin glycosidases"/>
    <property type="match status" value="1"/>
</dbReference>
<dbReference type="Proteomes" id="UP000503011">
    <property type="component" value="Chromosome"/>
</dbReference>
<keyword evidence="6" id="KW-1185">Reference proteome</keyword>
<keyword evidence="1 5" id="KW-0378">Hydrolase</keyword>
<dbReference type="InterPro" id="IPR012341">
    <property type="entry name" value="6hp_glycosidase-like_sf"/>
</dbReference>
<dbReference type="InterPro" id="IPR008928">
    <property type="entry name" value="6-hairpin_glycosidase_sf"/>
</dbReference>
<comment type="similarity">
    <text evidence="2">Belongs to the glycosyl hydrolase 88 family.</text>
</comment>
<feature type="binding site" evidence="4">
    <location>
        <position position="243"/>
    </location>
    <ligand>
        <name>substrate</name>
    </ligand>
</feature>
<feature type="active site" description="Nucleophile" evidence="3">
    <location>
        <position position="110"/>
    </location>
</feature>
<evidence type="ECO:0000313" key="6">
    <source>
        <dbReference type="Proteomes" id="UP000503011"/>
    </source>
</evidence>
<dbReference type="RefSeq" id="WP_173153464.1">
    <property type="nucleotide sequence ID" value="NZ_AP022871.1"/>
</dbReference>
<dbReference type="GO" id="GO:0052757">
    <property type="term" value="F:chondroitin hydrolase activity"/>
    <property type="evidence" value="ECO:0007669"/>
    <property type="project" value="TreeGrafter"/>
</dbReference>
<reference evidence="5 6" key="1">
    <citation type="submission" date="2020-03" db="EMBL/GenBank/DDBJ databases">
        <title>Whole genome shotgun sequence of Phytohabitans suffuscus NBRC 105367.</title>
        <authorList>
            <person name="Komaki H."/>
            <person name="Tamura T."/>
        </authorList>
    </citation>
    <scope>NUCLEOTIDE SEQUENCE [LARGE SCALE GENOMIC DNA]</scope>
    <source>
        <strain evidence="5 6">NBRC 105367</strain>
    </source>
</reference>
<gene>
    <name evidence="5" type="ORF">Psuf_005680</name>
</gene>
<feature type="binding site" evidence="4">
    <location>
        <position position="229"/>
    </location>
    <ligand>
        <name>substrate</name>
    </ligand>
</feature>
<dbReference type="KEGG" id="psuu:Psuf_005680"/>
<dbReference type="EMBL" id="AP022871">
    <property type="protein sequence ID" value="BCB83255.1"/>
    <property type="molecule type" value="Genomic_DNA"/>
</dbReference>
<organism evidence="5 6">
    <name type="scientific">Phytohabitans suffuscus</name>
    <dbReference type="NCBI Taxonomy" id="624315"/>
    <lineage>
        <taxon>Bacteria</taxon>
        <taxon>Bacillati</taxon>
        <taxon>Actinomycetota</taxon>
        <taxon>Actinomycetes</taxon>
        <taxon>Micromonosporales</taxon>
        <taxon>Micromonosporaceae</taxon>
    </lineage>
</organism>
<dbReference type="AlphaFoldDB" id="A0A6F8YAX6"/>
<feature type="binding site" evidence="4">
    <location>
        <position position="247"/>
    </location>
    <ligand>
        <name>substrate</name>
    </ligand>
</feature>
<dbReference type="PANTHER" id="PTHR36845">
    <property type="entry name" value="HYDROLASE, PUTATIVE (AFU_ORTHOLOGUE AFUA_7G05090)-RELATED"/>
    <property type="match status" value="1"/>
</dbReference>
<evidence type="ECO:0000256" key="3">
    <source>
        <dbReference type="PIRSR" id="PIRSR610905-1"/>
    </source>
</evidence>
<feature type="binding site" evidence="4">
    <location>
        <position position="110"/>
    </location>
    <ligand>
        <name>substrate</name>
    </ligand>
</feature>
<dbReference type="GO" id="GO:0000272">
    <property type="term" value="P:polysaccharide catabolic process"/>
    <property type="evidence" value="ECO:0007669"/>
    <property type="project" value="TreeGrafter"/>
</dbReference>
<accession>A0A6F8YAX6</accession>
<protein>
    <submittedName>
        <fullName evidence="5">Glycosyl hydrolase</fullName>
    </submittedName>
</protein>
<proteinExistence type="inferred from homology"/>
<reference evidence="5 6" key="2">
    <citation type="submission" date="2020-03" db="EMBL/GenBank/DDBJ databases">
        <authorList>
            <person name="Ichikawa N."/>
            <person name="Kimura A."/>
            <person name="Kitahashi Y."/>
            <person name="Uohara A."/>
        </authorList>
    </citation>
    <scope>NUCLEOTIDE SEQUENCE [LARGE SCALE GENOMIC DNA]</scope>
    <source>
        <strain evidence="5 6">NBRC 105367</strain>
    </source>
</reference>
<feature type="binding site" evidence="4">
    <location>
        <position position="171"/>
    </location>
    <ligand>
        <name>substrate</name>
    </ligand>
</feature>
<evidence type="ECO:0000313" key="5">
    <source>
        <dbReference type="EMBL" id="BCB83255.1"/>
    </source>
</evidence>
<name>A0A6F8YAX6_9ACTN</name>
<feature type="binding site" evidence="4">
    <location>
        <position position="231"/>
    </location>
    <ligand>
        <name>substrate</name>
    </ligand>
</feature>
<dbReference type="Gene3D" id="1.50.10.10">
    <property type="match status" value="1"/>
</dbReference>
<feature type="active site" description="Proton donor" evidence="3">
    <location>
        <position position="171"/>
    </location>
</feature>
<evidence type="ECO:0000256" key="4">
    <source>
        <dbReference type="PIRSR" id="PIRSR610905-2"/>
    </source>
</evidence>
<dbReference type="InterPro" id="IPR052369">
    <property type="entry name" value="UG_Glycosaminoglycan_Hydrolase"/>
</dbReference>
<dbReference type="PANTHER" id="PTHR36845:SF1">
    <property type="entry name" value="HYDROLASE, PUTATIVE (AFU_ORTHOLOGUE AFUA_7G05090)-RELATED"/>
    <property type="match status" value="1"/>
</dbReference>
<evidence type="ECO:0000256" key="2">
    <source>
        <dbReference type="ARBA" id="ARBA00038358"/>
    </source>
</evidence>
<dbReference type="InterPro" id="IPR010905">
    <property type="entry name" value="Glyco_hydro_88"/>
</dbReference>